<keyword evidence="3" id="KW-1185">Reference proteome</keyword>
<feature type="region of interest" description="Disordered" evidence="1">
    <location>
        <begin position="154"/>
        <end position="174"/>
    </location>
</feature>
<sequence length="197" mass="21977">MRTLFSRYKVEALVYDRTACITLLLWDSAVVPLCGKRADEVVGDDTEELGYPTTLDNLIEKRALFKIKFRANNYQKDDKVYTVDYVCEDEVLINRHLPEETEDQSNPNNVEIGSTNSLDSSADVAFHQVDTANESYIDLVETPMSAKTSLKRTASAKGVADSAGGDVELDGQHSTNKYCKRGARRSKVQIVDDTDDV</sequence>
<dbReference type="InterPro" id="IPR012340">
    <property type="entry name" value="NA-bd_OB-fold"/>
</dbReference>
<evidence type="ECO:0000313" key="2">
    <source>
        <dbReference type="EMBL" id="MED6144221.1"/>
    </source>
</evidence>
<reference evidence="2 3" key="1">
    <citation type="journal article" date="2023" name="Plants (Basel)">
        <title>Bridging the Gap: Combining Genomics and Transcriptomics Approaches to Understand Stylosanthes scabra, an Orphan Legume from the Brazilian Caatinga.</title>
        <authorList>
            <person name="Ferreira-Neto J.R.C."/>
            <person name="da Silva M.D."/>
            <person name="Binneck E."/>
            <person name="de Melo N.F."/>
            <person name="da Silva R.H."/>
            <person name="de Melo A.L.T.M."/>
            <person name="Pandolfi V."/>
            <person name="Bustamante F.O."/>
            <person name="Brasileiro-Vidal A.C."/>
            <person name="Benko-Iseppon A.M."/>
        </authorList>
    </citation>
    <scope>NUCLEOTIDE SEQUENCE [LARGE SCALE GENOMIC DNA]</scope>
    <source>
        <tissue evidence="2">Leaves</tissue>
    </source>
</reference>
<organism evidence="2 3">
    <name type="scientific">Stylosanthes scabra</name>
    <dbReference type="NCBI Taxonomy" id="79078"/>
    <lineage>
        <taxon>Eukaryota</taxon>
        <taxon>Viridiplantae</taxon>
        <taxon>Streptophyta</taxon>
        <taxon>Embryophyta</taxon>
        <taxon>Tracheophyta</taxon>
        <taxon>Spermatophyta</taxon>
        <taxon>Magnoliopsida</taxon>
        <taxon>eudicotyledons</taxon>
        <taxon>Gunneridae</taxon>
        <taxon>Pentapetalae</taxon>
        <taxon>rosids</taxon>
        <taxon>fabids</taxon>
        <taxon>Fabales</taxon>
        <taxon>Fabaceae</taxon>
        <taxon>Papilionoideae</taxon>
        <taxon>50 kb inversion clade</taxon>
        <taxon>dalbergioids sensu lato</taxon>
        <taxon>Dalbergieae</taxon>
        <taxon>Pterocarpus clade</taxon>
        <taxon>Stylosanthes</taxon>
    </lineage>
</organism>
<accession>A0ABU6T7S2</accession>
<comment type="caution">
    <text evidence="2">The sequence shown here is derived from an EMBL/GenBank/DDBJ whole genome shotgun (WGS) entry which is preliminary data.</text>
</comment>
<dbReference type="Gene3D" id="2.40.50.140">
    <property type="entry name" value="Nucleic acid-binding proteins"/>
    <property type="match status" value="1"/>
</dbReference>
<proteinExistence type="predicted"/>
<evidence type="ECO:0000256" key="1">
    <source>
        <dbReference type="SAM" id="MobiDB-lite"/>
    </source>
</evidence>
<dbReference type="SUPFAM" id="SSF50249">
    <property type="entry name" value="Nucleic acid-binding proteins"/>
    <property type="match status" value="1"/>
</dbReference>
<feature type="region of interest" description="Disordered" evidence="1">
    <location>
        <begin position="97"/>
        <end position="117"/>
    </location>
</feature>
<dbReference type="EMBL" id="JASCZI010090656">
    <property type="protein sequence ID" value="MED6144221.1"/>
    <property type="molecule type" value="Genomic_DNA"/>
</dbReference>
<name>A0ABU6T7S2_9FABA</name>
<feature type="compositionally biased region" description="Polar residues" evidence="1">
    <location>
        <begin position="104"/>
        <end position="117"/>
    </location>
</feature>
<evidence type="ECO:0000313" key="3">
    <source>
        <dbReference type="Proteomes" id="UP001341840"/>
    </source>
</evidence>
<protein>
    <submittedName>
        <fullName evidence="2">Uncharacterized protein</fullName>
    </submittedName>
</protein>
<gene>
    <name evidence="2" type="ORF">PIB30_013598</name>
</gene>
<dbReference type="Proteomes" id="UP001341840">
    <property type="component" value="Unassembled WGS sequence"/>
</dbReference>